<dbReference type="InterPro" id="IPR016024">
    <property type="entry name" value="ARM-type_fold"/>
</dbReference>
<dbReference type="HOGENOM" id="CLU_813762_0_0_1"/>
<evidence type="ECO:0000259" key="1">
    <source>
        <dbReference type="Pfam" id="PF09431"/>
    </source>
</evidence>
<dbReference type="Pfam" id="PF09431">
    <property type="entry name" value="SPIN90_LRD"/>
    <property type="match status" value="1"/>
</dbReference>
<evidence type="ECO:0000313" key="2">
    <source>
        <dbReference type="EMBL" id="EGF79843.1"/>
    </source>
</evidence>
<dbReference type="InterPro" id="IPR030125">
    <property type="entry name" value="SPIN90/Ldb17"/>
</dbReference>
<accession>F4P4M7</accession>
<dbReference type="EMBL" id="GL882885">
    <property type="protein sequence ID" value="EGF79843.1"/>
    <property type="molecule type" value="Genomic_DNA"/>
</dbReference>
<dbReference type="Proteomes" id="UP000007241">
    <property type="component" value="Unassembled WGS sequence"/>
</dbReference>
<dbReference type="STRING" id="684364.F4P4M7"/>
<organism evidence="2 3">
    <name type="scientific">Batrachochytrium dendrobatidis (strain JAM81 / FGSC 10211)</name>
    <name type="common">Frog chytrid fungus</name>
    <dbReference type="NCBI Taxonomy" id="684364"/>
    <lineage>
        <taxon>Eukaryota</taxon>
        <taxon>Fungi</taxon>
        <taxon>Fungi incertae sedis</taxon>
        <taxon>Chytridiomycota</taxon>
        <taxon>Chytridiomycota incertae sedis</taxon>
        <taxon>Chytridiomycetes</taxon>
        <taxon>Rhizophydiales</taxon>
        <taxon>Rhizophydiales incertae sedis</taxon>
        <taxon>Batrachochytrium</taxon>
    </lineage>
</organism>
<gene>
    <name evidence="2" type="ORF">BATDEDRAFT_35173</name>
</gene>
<dbReference type="OrthoDB" id="445362at2759"/>
<sequence>MTESISDAVSHLETLLQDLDHYSQDASLNAVTSIVSRIMADIKFIRDEYDMRIIAEHVLDFPAFQDLSECLGCISRHPESENRDLLYIQLSILFHFGLSTPNVFRRLVRDDWIPVLKDILLLPDLDVKVSHVTVLLFDHLCQVHEMSLHELDIIDTQLLNYLCELVESSRNDNESFNYAVIRLLITLNGQLMKMRGSVATHDRFLRVLEQRLNHSKTLTENLIFVFNRADTPELQLSITILLIGIFQYTPTRNLFYTNDLTVILDVGIREIQRVHDQNEELLHALVKLLPLVVVSGASSTSHKQVVNVLNKLNESAFTKLPTKRLIQRVVAELSLYDGHDP</sequence>
<dbReference type="InterPro" id="IPR018556">
    <property type="entry name" value="SPIN90/Ldb17_LRD"/>
</dbReference>
<dbReference type="GO" id="GO:0071933">
    <property type="term" value="F:Arp2/3 complex binding"/>
    <property type="evidence" value="ECO:0000318"/>
    <property type="project" value="GO_Central"/>
</dbReference>
<dbReference type="PANTHER" id="PTHR13357:SF1">
    <property type="entry name" value="NCK-INTERACTING PROTEIN WITH SH3 DOMAIN"/>
    <property type="match status" value="1"/>
</dbReference>
<dbReference type="AlphaFoldDB" id="F4P4M7"/>
<protein>
    <recommendedName>
        <fullName evidence="1">SPIN90/Ldb17 leucine-rich domain-containing protein</fullName>
    </recommendedName>
</protein>
<dbReference type="GO" id="GO:0006897">
    <property type="term" value="P:endocytosis"/>
    <property type="evidence" value="ECO:0000318"/>
    <property type="project" value="GO_Central"/>
</dbReference>
<keyword evidence="3" id="KW-1185">Reference proteome</keyword>
<dbReference type="PANTHER" id="PTHR13357">
    <property type="entry name" value="SH3 ADAPTER PROTEIN SPIN90 NCK INTERACTING PROTEIN WITH SH3 DOMAIN"/>
    <property type="match status" value="1"/>
</dbReference>
<evidence type="ECO:0000313" key="3">
    <source>
        <dbReference type="Proteomes" id="UP000007241"/>
    </source>
</evidence>
<dbReference type="FunCoup" id="F4P4M7">
    <property type="interactions" value="11"/>
</dbReference>
<dbReference type="RefSeq" id="XP_006679530.1">
    <property type="nucleotide sequence ID" value="XM_006679467.1"/>
</dbReference>
<dbReference type="GO" id="GO:0051666">
    <property type="term" value="P:actin cortical patch localization"/>
    <property type="evidence" value="ECO:0000318"/>
    <property type="project" value="GO_Central"/>
</dbReference>
<name>F4P4M7_BATDJ</name>
<dbReference type="GeneID" id="18240681"/>
<dbReference type="GO" id="GO:0000147">
    <property type="term" value="P:actin cortical patch assembly"/>
    <property type="evidence" value="ECO:0000318"/>
    <property type="project" value="GO_Central"/>
</dbReference>
<proteinExistence type="predicted"/>
<dbReference type="GO" id="GO:0030479">
    <property type="term" value="C:actin cortical patch"/>
    <property type="evidence" value="ECO:0000318"/>
    <property type="project" value="GO_Central"/>
</dbReference>
<dbReference type="SUPFAM" id="SSF48371">
    <property type="entry name" value="ARM repeat"/>
    <property type="match status" value="1"/>
</dbReference>
<dbReference type="InParanoid" id="F4P4M7"/>
<feature type="domain" description="SPIN90/Ldb17 leucine-rich" evidence="1">
    <location>
        <begin position="174"/>
        <end position="304"/>
    </location>
</feature>
<reference evidence="2 3" key="1">
    <citation type="submission" date="2009-12" db="EMBL/GenBank/DDBJ databases">
        <title>The draft genome of Batrachochytrium dendrobatidis.</title>
        <authorList>
            <consortium name="US DOE Joint Genome Institute (JGI-PGF)"/>
            <person name="Kuo A."/>
            <person name="Salamov A."/>
            <person name="Schmutz J."/>
            <person name="Lucas S."/>
            <person name="Pitluck S."/>
            <person name="Rosenblum E."/>
            <person name="Stajich J."/>
            <person name="Eisen M."/>
            <person name="Grigoriev I.V."/>
        </authorList>
    </citation>
    <scope>NUCLEOTIDE SEQUENCE [LARGE SCALE GENOMIC DNA]</scope>
    <source>
        <strain evidence="3">JAM81 / FGSC 10211</strain>
    </source>
</reference>